<feature type="region of interest" description="Disordered" evidence="1">
    <location>
        <begin position="1"/>
        <end position="40"/>
    </location>
</feature>
<evidence type="ECO:0000313" key="3">
    <source>
        <dbReference type="Proteomes" id="UP001066276"/>
    </source>
</evidence>
<evidence type="ECO:0000256" key="1">
    <source>
        <dbReference type="SAM" id="MobiDB-lite"/>
    </source>
</evidence>
<reference evidence="2" key="1">
    <citation type="journal article" date="2022" name="bioRxiv">
        <title>Sequencing and chromosome-scale assembly of the giantPleurodeles waltlgenome.</title>
        <authorList>
            <person name="Brown T."/>
            <person name="Elewa A."/>
            <person name="Iarovenko S."/>
            <person name="Subramanian E."/>
            <person name="Araus A.J."/>
            <person name="Petzold A."/>
            <person name="Susuki M."/>
            <person name="Suzuki K.-i.T."/>
            <person name="Hayashi T."/>
            <person name="Toyoda A."/>
            <person name="Oliveira C."/>
            <person name="Osipova E."/>
            <person name="Leigh N.D."/>
            <person name="Simon A."/>
            <person name="Yun M.H."/>
        </authorList>
    </citation>
    <scope>NUCLEOTIDE SEQUENCE</scope>
    <source>
        <strain evidence="2">20211129_DDA</strain>
        <tissue evidence="2">Liver</tissue>
    </source>
</reference>
<comment type="caution">
    <text evidence="2">The sequence shown here is derived from an EMBL/GenBank/DDBJ whole genome shotgun (WGS) entry which is preliminary data.</text>
</comment>
<dbReference type="Proteomes" id="UP001066276">
    <property type="component" value="Chromosome 3_1"/>
</dbReference>
<dbReference type="EMBL" id="JANPWB010000005">
    <property type="protein sequence ID" value="KAJ1186300.1"/>
    <property type="molecule type" value="Genomic_DNA"/>
</dbReference>
<keyword evidence="3" id="KW-1185">Reference proteome</keyword>
<proteinExistence type="predicted"/>
<sequence>MAQPISPSPRDRAGRRPGRVAPSRQSALTSSSGSTARAHPASVSRASYFCLTLLPFQDCHFDQKRKRSCAPYAAVFSLRQARGLCTR</sequence>
<accession>A0AAV7UD03</accession>
<dbReference type="AlphaFoldDB" id="A0AAV7UD03"/>
<evidence type="ECO:0000313" key="2">
    <source>
        <dbReference type="EMBL" id="KAJ1186300.1"/>
    </source>
</evidence>
<organism evidence="2 3">
    <name type="scientific">Pleurodeles waltl</name>
    <name type="common">Iberian ribbed newt</name>
    <dbReference type="NCBI Taxonomy" id="8319"/>
    <lineage>
        <taxon>Eukaryota</taxon>
        <taxon>Metazoa</taxon>
        <taxon>Chordata</taxon>
        <taxon>Craniata</taxon>
        <taxon>Vertebrata</taxon>
        <taxon>Euteleostomi</taxon>
        <taxon>Amphibia</taxon>
        <taxon>Batrachia</taxon>
        <taxon>Caudata</taxon>
        <taxon>Salamandroidea</taxon>
        <taxon>Salamandridae</taxon>
        <taxon>Pleurodelinae</taxon>
        <taxon>Pleurodeles</taxon>
    </lineage>
</organism>
<gene>
    <name evidence="2" type="ORF">NDU88_003083</name>
</gene>
<name>A0AAV7UD03_PLEWA</name>
<feature type="compositionally biased region" description="Polar residues" evidence="1">
    <location>
        <begin position="23"/>
        <end position="35"/>
    </location>
</feature>
<protein>
    <submittedName>
        <fullName evidence="2">Uncharacterized protein</fullName>
    </submittedName>
</protein>